<dbReference type="CDD" id="cd04301">
    <property type="entry name" value="NAT_SF"/>
    <property type="match status" value="1"/>
</dbReference>
<feature type="domain" description="N-acetyltransferase" evidence="1">
    <location>
        <begin position="1"/>
        <end position="199"/>
    </location>
</feature>
<protein>
    <submittedName>
        <fullName evidence="2">GNAT family N-acetyltransferase</fullName>
    </submittedName>
</protein>
<keyword evidence="3" id="KW-1185">Reference proteome</keyword>
<dbReference type="Pfam" id="PF00583">
    <property type="entry name" value="Acetyltransf_1"/>
    <property type="match status" value="1"/>
</dbReference>
<sequence length="203" mass="22498">MRLRPFRVGDEDDLAAVCLRTGDSGADATGLYRSPRLLGEVFALPYAAWSPETCLVLDAGGRVVGYVVCAPDTTAYEQWFRHAWWPPREARHRGDCVDGGRDATIVAFARRIGEGRVPFVDRYPAHLHIDLLPEAQGHGWGRRLIDTLAALLRDRGVPGLQLTAGTRNTGAIAFYRRLGFAELRRTDDGVTFGMLLDDVTPRH</sequence>
<accession>A0ABY4IMK9</accession>
<dbReference type="Proteomes" id="UP000831467">
    <property type="component" value="Chromosome"/>
</dbReference>
<evidence type="ECO:0000313" key="2">
    <source>
        <dbReference type="EMBL" id="UPL12818.1"/>
    </source>
</evidence>
<dbReference type="InterPro" id="IPR000182">
    <property type="entry name" value="GNAT_dom"/>
</dbReference>
<proteinExistence type="predicted"/>
<organism evidence="2 3">
    <name type="scientific">Microbacterium sufflavum</name>
    <dbReference type="NCBI Taxonomy" id="2851649"/>
    <lineage>
        <taxon>Bacteria</taxon>
        <taxon>Bacillati</taxon>
        <taxon>Actinomycetota</taxon>
        <taxon>Actinomycetes</taxon>
        <taxon>Micrococcales</taxon>
        <taxon>Microbacteriaceae</taxon>
        <taxon>Microbacterium</taxon>
    </lineage>
</organism>
<gene>
    <name evidence="2" type="ORF">KV394_05235</name>
</gene>
<name>A0ABY4IMK9_9MICO</name>
<reference evidence="2 3" key="1">
    <citation type="submission" date="2021-06" db="EMBL/GenBank/DDBJ databases">
        <title>Genome-based taxonomic framework of Microbacterium strains isolated from marine environment, the description of four new species and reclassification of four preexisting species.</title>
        <authorList>
            <person name="Lee S.D."/>
            <person name="Kim S.-M."/>
            <person name="Byeon Y.-S."/>
            <person name="Yang H.L."/>
            <person name="Kim I.S."/>
        </authorList>
    </citation>
    <scope>NUCLEOTIDE SEQUENCE [LARGE SCALE GENOMIC DNA]</scope>
    <source>
        <strain evidence="2 3">SSW1-51</strain>
    </source>
</reference>
<dbReference type="EMBL" id="CP078076">
    <property type="protein sequence ID" value="UPL12818.1"/>
    <property type="molecule type" value="Genomic_DNA"/>
</dbReference>
<dbReference type="SUPFAM" id="SSF55729">
    <property type="entry name" value="Acyl-CoA N-acyltransferases (Nat)"/>
    <property type="match status" value="1"/>
</dbReference>
<dbReference type="PANTHER" id="PTHR13170">
    <property type="entry name" value="O-GLCNACASE"/>
    <property type="match status" value="1"/>
</dbReference>
<dbReference type="PANTHER" id="PTHR13170:SF16">
    <property type="entry name" value="PROTEIN O-GLCNACASE"/>
    <property type="match status" value="1"/>
</dbReference>
<dbReference type="InterPro" id="IPR016181">
    <property type="entry name" value="Acyl_CoA_acyltransferase"/>
</dbReference>
<evidence type="ECO:0000259" key="1">
    <source>
        <dbReference type="PROSITE" id="PS51186"/>
    </source>
</evidence>
<dbReference type="InterPro" id="IPR051822">
    <property type="entry name" value="Glycosyl_Hydrolase_84"/>
</dbReference>
<dbReference type="Gene3D" id="3.40.630.30">
    <property type="match status" value="1"/>
</dbReference>
<dbReference type="PROSITE" id="PS51186">
    <property type="entry name" value="GNAT"/>
    <property type="match status" value="1"/>
</dbReference>
<evidence type="ECO:0000313" key="3">
    <source>
        <dbReference type="Proteomes" id="UP000831467"/>
    </source>
</evidence>